<keyword evidence="3" id="KW-1185">Reference proteome</keyword>
<accession>A0ABR2RBG9</accession>
<name>A0ABR2RBG9_9ROSI</name>
<feature type="region of interest" description="Disordered" evidence="1">
    <location>
        <begin position="58"/>
        <end position="96"/>
    </location>
</feature>
<gene>
    <name evidence="2" type="ORF">V6N11_036798</name>
</gene>
<proteinExistence type="predicted"/>
<evidence type="ECO:0000256" key="1">
    <source>
        <dbReference type="SAM" id="MobiDB-lite"/>
    </source>
</evidence>
<sequence length="96" mass="10651">MNSTHTPSSLSFLSYTKLLKEILCLDCGGKAHDYSGQTCTYFDEEQRAQICPELEGRALRVNSGPPPPRTDDFSPRGSRGREDYSPTGARGREDHS</sequence>
<feature type="compositionally biased region" description="Basic and acidic residues" evidence="1">
    <location>
        <begin position="69"/>
        <end position="96"/>
    </location>
</feature>
<evidence type="ECO:0000313" key="2">
    <source>
        <dbReference type="EMBL" id="KAK9010287.1"/>
    </source>
</evidence>
<protein>
    <submittedName>
        <fullName evidence="2">Uncharacterized protein</fullName>
    </submittedName>
</protein>
<organism evidence="2 3">
    <name type="scientific">Hibiscus sabdariffa</name>
    <name type="common">roselle</name>
    <dbReference type="NCBI Taxonomy" id="183260"/>
    <lineage>
        <taxon>Eukaryota</taxon>
        <taxon>Viridiplantae</taxon>
        <taxon>Streptophyta</taxon>
        <taxon>Embryophyta</taxon>
        <taxon>Tracheophyta</taxon>
        <taxon>Spermatophyta</taxon>
        <taxon>Magnoliopsida</taxon>
        <taxon>eudicotyledons</taxon>
        <taxon>Gunneridae</taxon>
        <taxon>Pentapetalae</taxon>
        <taxon>rosids</taxon>
        <taxon>malvids</taxon>
        <taxon>Malvales</taxon>
        <taxon>Malvaceae</taxon>
        <taxon>Malvoideae</taxon>
        <taxon>Hibiscus</taxon>
    </lineage>
</organism>
<evidence type="ECO:0000313" key="3">
    <source>
        <dbReference type="Proteomes" id="UP001396334"/>
    </source>
</evidence>
<reference evidence="2 3" key="1">
    <citation type="journal article" date="2024" name="G3 (Bethesda)">
        <title>Genome assembly of Hibiscus sabdariffa L. provides insights into metabolisms of medicinal natural products.</title>
        <authorList>
            <person name="Kim T."/>
        </authorList>
    </citation>
    <scope>NUCLEOTIDE SEQUENCE [LARGE SCALE GENOMIC DNA]</scope>
    <source>
        <strain evidence="2">TK-2024</strain>
        <tissue evidence="2">Old leaves</tissue>
    </source>
</reference>
<dbReference type="Proteomes" id="UP001396334">
    <property type="component" value="Unassembled WGS sequence"/>
</dbReference>
<comment type="caution">
    <text evidence="2">The sequence shown here is derived from an EMBL/GenBank/DDBJ whole genome shotgun (WGS) entry which is preliminary data.</text>
</comment>
<dbReference type="EMBL" id="JBBPBN010000024">
    <property type="protein sequence ID" value="KAK9010287.1"/>
    <property type="molecule type" value="Genomic_DNA"/>
</dbReference>